<dbReference type="Proteomes" id="UP001055337">
    <property type="component" value="Chromosome"/>
</dbReference>
<evidence type="ECO:0000313" key="2">
    <source>
        <dbReference type="EMBL" id="ULN41357.1"/>
    </source>
</evidence>
<gene>
    <name evidence="2" type="ORF">MI149_27890</name>
</gene>
<dbReference type="RefSeq" id="WP_240177968.1">
    <property type="nucleotide sequence ID" value="NZ_CP092362.2"/>
</dbReference>
<keyword evidence="3" id="KW-1185">Reference proteome</keyword>
<organism evidence="2 3">
    <name type="scientific">Mycolicibacterium crocinum</name>
    <dbReference type="NCBI Taxonomy" id="388459"/>
    <lineage>
        <taxon>Bacteria</taxon>
        <taxon>Bacillati</taxon>
        <taxon>Actinomycetota</taxon>
        <taxon>Actinomycetes</taxon>
        <taxon>Mycobacteriales</taxon>
        <taxon>Mycobacteriaceae</taxon>
        <taxon>Mycolicibacterium</taxon>
    </lineage>
</organism>
<feature type="region of interest" description="Disordered" evidence="1">
    <location>
        <begin position="86"/>
        <end position="105"/>
    </location>
</feature>
<dbReference type="EMBL" id="CP092362">
    <property type="protein sequence ID" value="ULN41357.1"/>
    <property type="molecule type" value="Genomic_DNA"/>
</dbReference>
<evidence type="ECO:0008006" key="4">
    <source>
        <dbReference type="Google" id="ProtNLM"/>
    </source>
</evidence>
<evidence type="ECO:0000313" key="3">
    <source>
        <dbReference type="Proteomes" id="UP001055337"/>
    </source>
</evidence>
<feature type="compositionally biased region" description="Polar residues" evidence="1">
    <location>
        <begin position="95"/>
        <end position="105"/>
    </location>
</feature>
<proteinExistence type="predicted"/>
<evidence type="ECO:0000256" key="1">
    <source>
        <dbReference type="SAM" id="MobiDB-lite"/>
    </source>
</evidence>
<protein>
    <recommendedName>
        <fullName evidence="4">Sugar O-methyltransferase</fullName>
    </recommendedName>
</protein>
<sequence length="280" mass="31265">MPFLQFNDLAKHFTEHFRRVQNCVDPRYVRPDWVARNLELERHLLPVPPADFLRHPAIRYQMFVDERVVAHELPFIRRRLPDDQLLAEDPIGDPPTTTLPDSGVRTSSNTVHQLFHLLRYEETTGRQLGDIGTVVEWGGGFGSLMRLLVRRHGGQPTCVIFDTPIFSAVQWLYLSAVLGEDGVALHSSAPVEPVAGRVNLVPIGLAMDTTVAADLFISNWALNESTSAAQHDVIVRDWFGAHSLLLAMHAGDPLTERALDRGARAVPLGDFMPGQQYLVA</sequence>
<accession>A0ABY3TQY0</accession>
<reference evidence="2" key="1">
    <citation type="submission" date="2022-08" db="EMBL/GenBank/DDBJ databases">
        <title>Whole genome sequencing of non-tuberculosis mycobacteria type-strains.</title>
        <authorList>
            <person name="Igarashi Y."/>
            <person name="Osugi A."/>
            <person name="Mitarai S."/>
        </authorList>
    </citation>
    <scope>NUCLEOTIDE SEQUENCE</scope>
    <source>
        <strain evidence="2">JCM 16369</strain>
    </source>
</reference>
<name>A0ABY3TQY0_9MYCO</name>